<gene>
    <name evidence="4" type="ORF">A5648_14440</name>
</gene>
<proteinExistence type="inferred from homology"/>
<dbReference type="Pfam" id="PF19295">
    <property type="entry name" value="SufBD_N"/>
    <property type="match status" value="1"/>
</dbReference>
<dbReference type="PANTHER" id="PTHR30508">
    <property type="entry name" value="FES CLUSTER ASSEMBLY PROTEIN SUF"/>
    <property type="match status" value="1"/>
</dbReference>
<dbReference type="InterPro" id="IPR055346">
    <property type="entry name" value="Fe-S_cluster_assembly_SufBD"/>
</dbReference>
<dbReference type="NCBIfam" id="TIGR01980">
    <property type="entry name" value="sufB"/>
    <property type="match status" value="1"/>
</dbReference>
<dbReference type="Proteomes" id="UP000093759">
    <property type="component" value="Unassembled WGS sequence"/>
</dbReference>
<evidence type="ECO:0000259" key="3">
    <source>
        <dbReference type="Pfam" id="PF19295"/>
    </source>
</evidence>
<dbReference type="GO" id="GO:0016226">
    <property type="term" value="P:iron-sulfur cluster assembly"/>
    <property type="evidence" value="ECO:0007669"/>
    <property type="project" value="InterPro"/>
</dbReference>
<dbReference type="EMBL" id="LZMF01000005">
    <property type="protein sequence ID" value="OBK91285.1"/>
    <property type="molecule type" value="Genomic_DNA"/>
</dbReference>
<comment type="similarity">
    <text evidence="1">Belongs to the iron-sulfur cluster assembly SufBD family.</text>
</comment>
<dbReference type="InterPro" id="IPR037284">
    <property type="entry name" value="SUF_FeS_clus_asmbl_SufBD_sf"/>
</dbReference>
<dbReference type="RefSeq" id="WP_065022721.1">
    <property type="nucleotide sequence ID" value="NZ_LZMF01000005.1"/>
</dbReference>
<dbReference type="PANTHER" id="PTHR30508:SF1">
    <property type="entry name" value="UPF0051 PROTEIN ABCI8, CHLOROPLASTIC-RELATED"/>
    <property type="match status" value="1"/>
</dbReference>
<organism evidence="4 5">
    <name type="scientific">Mycolicibacter sinensis (strain JDM601)</name>
    <name type="common">Mycobacterium sinense</name>
    <dbReference type="NCBI Taxonomy" id="875328"/>
    <lineage>
        <taxon>Bacteria</taxon>
        <taxon>Bacillati</taxon>
        <taxon>Actinomycetota</taxon>
        <taxon>Actinomycetes</taxon>
        <taxon>Mycobacteriales</taxon>
        <taxon>Mycobacteriaceae</taxon>
        <taxon>Mycolicibacter</taxon>
    </lineage>
</organism>
<dbReference type="SUPFAM" id="SSF101960">
    <property type="entry name" value="Stabilizer of iron transporter SufD"/>
    <property type="match status" value="1"/>
</dbReference>
<protein>
    <submittedName>
        <fullName evidence="4">Fe-S cluster assembly protein SufB</fullName>
    </submittedName>
</protein>
<dbReference type="Pfam" id="PF01458">
    <property type="entry name" value="SUFBD_core"/>
    <property type="match status" value="1"/>
</dbReference>
<comment type="caution">
    <text evidence="4">The sequence shown here is derived from an EMBL/GenBank/DDBJ whole genome shotgun (WGS) entry which is preliminary data.</text>
</comment>
<accession>A0A1A3U8N5</accession>
<feature type="domain" description="SUF system FeS cluster assembly SufBD N-terminal" evidence="3">
    <location>
        <begin position="154"/>
        <end position="216"/>
    </location>
</feature>
<evidence type="ECO:0000313" key="4">
    <source>
        <dbReference type="EMBL" id="OBK91285.1"/>
    </source>
</evidence>
<evidence type="ECO:0000259" key="2">
    <source>
        <dbReference type="Pfam" id="PF01458"/>
    </source>
</evidence>
<dbReference type="InterPro" id="IPR010231">
    <property type="entry name" value="SUF_FeS_clus_asmbl_SufB"/>
</dbReference>
<sequence length="482" mass="53712">MTLTPEATAAAVEPSTQEETIASLGRYEYGWADTDAAGAAAQRGLSEDVVRDISAKKNEPEWMLEARLRAYRTFMKKPMPNWGSDLSGIDFDNIKYFVRSTEKQAQTWEDLPEDIRNTYDRLGIPEAEKQRYIGGVAAQYESEVVYHKIREDLEAQGVIFLDTDTALKEHEELFREYFATVIPAGDNKFSALNTAVWSGGSFIYVPKGVHVDIPLQAYFRINTENMGQFERTLIIVDEDAYVHYIEGCTAPVYSSDSLHSAVVEIVVKPRGRCRYTTIQNWSVNVYNLVTKRARAEEGATMEWVDGNIGSKVTMKYPAVWMTGEHAKGEVLSVAFAGEDQHQDTGAKMLHLAPNTSSNIVSKSVARSGGRSSYRGLVEIHKGAQGAKSSVKCDALLVDDVSRSDTYPYVDIREDDVTVGHEATVSKVSENQLFYLMSRGLTEDEAMAMVVRGFVEPIAKELPMEYALELNKLIQLQMEGSVG</sequence>
<name>A0A1A3U8N5_MYCSD</name>
<reference evidence="5" key="1">
    <citation type="submission" date="2016-06" db="EMBL/GenBank/DDBJ databases">
        <authorList>
            <person name="Sutton G."/>
            <person name="Brinkac L."/>
            <person name="Sanka R."/>
            <person name="Adams M."/>
            <person name="Lau E."/>
            <person name="Garcia-Basteiro A."/>
            <person name="Lopez-Varela E."/>
            <person name="Palencia S."/>
        </authorList>
    </citation>
    <scope>NUCLEOTIDE SEQUENCE [LARGE SCALE GENOMIC DNA]</scope>
    <source>
        <strain evidence="5">1274684.2</strain>
    </source>
</reference>
<feature type="domain" description="SUF system FeS cluster assembly SufBD core" evidence="2">
    <location>
        <begin position="219"/>
        <end position="453"/>
    </location>
</feature>
<evidence type="ECO:0000256" key="1">
    <source>
        <dbReference type="ARBA" id="ARBA00043967"/>
    </source>
</evidence>
<dbReference type="AlphaFoldDB" id="A0A1A3U8N5"/>
<dbReference type="InterPro" id="IPR045595">
    <property type="entry name" value="SufBD_N"/>
</dbReference>
<evidence type="ECO:0000313" key="5">
    <source>
        <dbReference type="Proteomes" id="UP000093759"/>
    </source>
</evidence>
<dbReference type="InterPro" id="IPR000825">
    <property type="entry name" value="SUF_FeS_clus_asmbl_SufBD_core"/>
</dbReference>